<evidence type="ECO:0000313" key="4">
    <source>
        <dbReference type="Proteomes" id="UP000823674"/>
    </source>
</evidence>
<dbReference type="PANTHER" id="PTHR12321:SF60">
    <property type="entry name" value="PHD FINGER PROTEIN ALFIN-LIKE 6"/>
    <property type="match status" value="1"/>
</dbReference>
<keyword evidence="4" id="KW-1185">Reference proteome</keyword>
<sequence>MEGFTIPTPRTVEEVSSDFSIDMVKLYQTCHPEKDNLCLFGLPNETWKVNNLPDEEVPPEPALGINFARDGDAKKGLGLFGRCSQLRGRGSFR</sequence>
<proteinExistence type="inferred from homology"/>
<dbReference type="InterPro" id="IPR045104">
    <property type="entry name" value="Alfin"/>
</dbReference>
<dbReference type="EMBL" id="JADBGQ010000002">
    <property type="protein sequence ID" value="KAG5411598.1"/>
    <property type="molecule type" value="Genomic_DNA"/>
</dbReference>
<keyword evidence="1" id="KW-0804">Transcription</keyword>
<comment type="caution">
    <text evidence="3">The sequence shown here is derived from an EMBL/GenBank/DDBJ whole genome shotgun (WGS) entry which is preliminary data.</text>
</comment>
<gene>
    <name evidence="3" type="primary">A02g511120.1_BraROA</name>
    <name evidence="3" type="ORF">IGI04_007917</name>
</gene>
<name>A0ABQ7NLG3_BRACM</name>
<keyword evidence="1" id="KW-0862">Zinc</keyword>
<dbReference type="Pfam" id="PF12165">
    <property type="entry name" value="Alfin"/>
    <property type="match status" value="1"/>
</dbReference>
<keyword evidence="1" id="KW-0863">Zinc-finger</keyword>
<evidence type="ECO:0000313" key="3">
    <source>
        <dbReference type="EMBL" id="KAG5411598.1"/>
    </source>
</evidence>
<accession>A0ABQ7NLG3</accession>
<reference evidence="3 4" key="1">
    <citation type="submission" date="2021-03" db="EMBL/GenBank/DDBJ databases">
        <authorList>
            <person name="King G.J."/>
            <person name="Bancroft I."/>
            <person name="Baten A."/>
            <person name="Bloomfield J."/>
            <person name="Borpatragohain P."/>
            <person name="He Z."/>
            <person name="Irish N."/>
            <person name="Irwin J."/>
            <person name="Liu K."/>
            <person name="Mauleon R.P."/>
            <person name="Moore J."/>
            <person name="Morris R."/>
            <person name="Ostergaard L."/>
            <person name="Wang B."/>
            <person name="Wells R."/>
        </authorList>
    </citation>
    <scope>NUCLEOTIDE SEQUENCE [LARGE SCALE GENOMIC DNA]</scope>
    <source>
        <strain evidence="3">R-o-18</strain>
        <tissue evidence="3">Leaf</tissue>
    </source>
</reference>
<feature type="domain" description="Alfin N-terminal" evidence="2">
    <location>
        <begin position="19"/>
        <end position="75"/>
    </location>
</feature>
<evidence type="ECO:0000256" key="1">
    <source>
        <dbReference type="RuleBase" id="RU369089"/>
    </source>
</evidence>
<keyword evidence="1" id="KW-0539">Nucleus</keyword>
<comment type="similarity">
    <text evidence="1">Belongs to the Alfin family.</text>
</comment>
<dbReference type="Proteomes" id="UP000823674">
    <property type="component" value="Chromosome A02"/>
</dbReference>
<dbReference type="PANTHER" id="PTHR12321">
    <property type="entry name" value="CPG BINDING PROTEIN"/>
    <property type="match status" value="1"/>
</dbReference>
<dbReference type="InterPro" id="IPR021998">
    <property type="entry name" value="Alfin_N"/>
</dbReference>
<keyword evidence="1" id="KW-0479">Metal-binding</keyword>
<comment type="subunit">
    <text evidence="1">Interacts with H3K4me3 and to a lesser extent with H3K4me2.</text>
</comment>
<comment type="domain">
    <text evidence="1">The PHD-type zinc finger mediates the binding to H3K4me3.</text>
</comment>
<evidence type="ECO:0000259" key="2">
    <source>
        <dbReference type="Pfam" id="PF12165"/>
    </source>
</evidence>
<organism evidence="3 4">
    <name type="scientific">Brassica rapa subsp. trilocularis</name>
    <dbReference type="NCBI Taxonomy" id="1813537"/>
    <lineage>
        <taxon>Eukaryota</taxon>
        <taxon>Viridiplantae</taxon>
        <taxon>Streptophyta</taxon>
        <taxon>Embryophyta</taxon>
        <taxon>Tracheophyta</taxon>
        <taxon>Spermatophyta</taxon>
        <taxon>Magnoliopsida</taxon>
        <taxon>eudicotyledons</taxon>
        <taxon>Gunneridae</taxon>
        <taxon>Pentapetalae</taxon>
        <taxon>rosids</taxon>
        <taxon>malvids</taxon>
        <taxon>Brassicales</taxon>
        <taxon>Brassicaceae</taxon>
        <taxon>Brassiceae</taxon>
        <taxon>Brassica</taxon>
    </lineage>
</organism>
<keyword evidence="1" id="KW-0805">Transcription regulation</keyword>
<comment type="subcellular location">
    <subcellularLocation>
        <location evidence="1">Nucleus</location>
    </subcellularLocation>
</comment>
<comment type="function">
    <text evidence="1">Histone-binding component that specifically recognizes H3 tails trimethylated on 'Lys-4' (H3K4me3), which mark transcription start sites of virtually all active genes.</text>
</comment>
<keyword evidence="1" id="KW-0156">Chromatin regulator</keyword>
<protein>
    <recommendedName>
        <fullName evidence="1">PHD finger protein ALFIN-LIKE</fullName>
    </recommendedName>
</protein>